<evidence type="ECO:0000313" key="2">
    <source>
        <dbReference type="Proteomes" id="UP001254848"/>
    </source>
</evidence>
<dbReference type="RefSeq" id="WP_413782006.1">
    <property type="nucleotide sequence ID" value="NZ_JAUOZS010000001.1"/>
</dbReference>
<accession>A0ABU3P3F8</accession>
<sequence>MDKDRIREYRDLFAKKARELWDDLGDEVKWAKDVTEIRLQMEILEAKQDRLFKEYGKTVFLTGQCEGPAVDTLLKEIGVLEDELQKKYLALQKLKAES</sequence>
<name>A0ABU3P3F8_9FIRM</name>
<reference evidence="1 2" key="1">
    <citation type="submission" date="2023-07" db="EMBL/GenBank/DDBJ databases">
        <title>The novel representative of Negativicutes class, Anaeroselena agilis gen. nov. sp. nov.</title>
        <authorList>
            <person name="Prokofeva M.I."/>
            <person name="Elcheninov A.G."/>
            <person name="Klyukina A."/>
            <person name="Kublanov I.V."/>
            <person name="Frolov E.N."/>
            <person name="Podosokorskaya O.A."/>
        </authorList>
    </citation>
    <scope>NUCLEOTIDE SEQUENCE [LARGE SCALE GENOMIC DNA]</scope>
    <source>
        <strain evidence="1 2">4137-cl</strain>
    </source>
</reference>
<dbReference type="EMBL" id="JAUOZS010000001">
    <property type="protein sequence ID" value="MDT8903551.1"/>
    <property type="molecule type" value="Genomic_DNA"/>
</dbReference>
<gene>
    <name evidence="1" type="ORF">Q4T40_20180</name>
</gene>
<keyword evidence="2" id="KW-1185">Reference proteome</keyword>
<protein>
    <submittedName>
        <fullName evidence="1">Uncharacterized protein</fullName>
    </submittedName>
</protein>
<proteinExistence type="predicted"/>
<comment type="caution">
    <text evidence="1">The sequence shown here is derived from an EMBL/GenBank/DDBJ whole genome shotgun (WGS) entry which is preliminary data.</text>
</comment>
<dbReference type="Proteomes" id="UP001254848">
    <property type="component" value="Unassembled WGS sequence"/>
</dbReference>
<evidence type="ECO:0000313" key="1">
    <source>
        <dbReference type="EMBL" id="MDT8903551.1"/>
    </source>
</evidence>
<organism evidence="1 2">
    <name type="scientific">Anaeroselena agilis</name>
    <dbReference type="NCBI Taxonomy" id="3063788"/>
    <lineage>
        <taxon>Bacteria</taxon>
        <taxon>Bacillati</taxon>
        <taxon>Bacillota</taxon>
        <taxon>Negativicutes</taxon>
        <taxon>Acetonemataceae</taxon>
        <taxon>Anaeroselena</taxon>
    </lineage>
</organism>